<organism evidence="7 8">
    <name type="scientific">Clostridium beijerinckii</name>
    <name type="common">Clostridium MP</name>
    <dbReference type="NCBI Taxonomy" id="1520"/>
    <lineage>
        <taxon>Bacteria</taxon>
        <taxon>Bacillati</taxon>
        <taxon>Bacillota</taxon>
        <taxon>Clostridia</taxon>
        <taxon>Eubacteriales</taxon>
        <taxon>Clostridiaceae</taxon>
        <taxon>Clostridium</taxon>
    </lineage>
</organism>
<evidence type="ECO:0000259" key="6">
    <source>
        <dbReference type="Pfam" id="PF12698"/>
    </source>
</evidence>
<feature type="transmembrane region" description="Helical" evidence="5">
    <location>
        <begin position="210"/>
        <end position="232"/>
    </location>
</feature>
<keyword evidence="3 5" id="KW-1133">Transmembrane helix</keyword>
<evidence type="ECO:0000256" key="4">
    <source>
        <dbReference type="ARBA" id="ARBA00023136"/>
    </source>
</evidence>
<proteinExistence type="predicted"/>
<dbReference type="GO" id="GO:0016020">
    <property type="term" value="C:membrane"/>
    <property type="evidence" value="ECO:0007669"/>
    <property type="project" value="UniProtKB-SubCell"/>
</dbReference>
<dbReference type="AlphaFoldDB" id="A0A1S8S4L8"/>
<protein>
    <submittedName>
        <fullName evidence="7">ABC-2 family transporter protein</fullName>
    </submittedName>
</protein>
<evidence type="ECO:0000313" key="8">
    <source>
        <dbReference type="Proteomes" id="UP000190973"/>
    </source>
</evidence>
<dbReference type="EMBL" id="LZZI01000050">
    <property type="protein sequence ID" value="OOM60456.1"/>
    <property type="molecule type" value="Genomic_DNA"/>
</dbReference>
<evidence type="ECO:0000256" key="1">
    <source>
        <dbReference type="ARBA" id="ARBA00004141"/>
    </source>
</evidence>
<name>A0A1S8S4L8_CLOBE</name>
<reference evidence="7 8" key="1">
    <citation type="submission" date="2016-05" db="EMBL/GenBank/DDBJ databases">
        <title>Microbial solvent formation.</title>
        <authorList>
            <person name="Poehlein A."/>
            <person name="Montoya Solano J.D."/>
            <person name="Flitsch S."/>
            <person name="Krabben P."/>
            <person name="Duerre P."/>
            <person name="Daniel R."/>
        </authorList>
    </citation>
    <scope>NUCLEOTIDE SEQUENCE [LARGE SCALE GENOMIC DNA]</scope>
    <source>
        <strain evidence="7 8">DSM 53</strain>
    </source>
</reference>
<feature type="domain" description="ABC-2 type transporter transmembrane" evidence="6">
    <location>
        <begin position="51"/>
        <end position="224"/>
    </location>
</feature>
<keyword evidence="2 5" id="KW-0812">Transmembrane</keyword>
<feature type="transmembrane region" description="Helical" evidence="5">
    <location>
        <begin position="52"/>
        <end position="75"/>
    </location>
</feature>
<comment type="caution">
    <text evidence="7">The sequence shown here is derived from an EMBL/GenBank/DDBJ whole genome shotgun (WGS) entry which is preliminary data.</text>
</comment>
<dbReference type="InterPro" id="IPR013525">
    <property type="entry name" value="ABC2_TM"/>
</dbReference>
<dbReference type="RefSeq" id="WP_077839332.1">
    <property type="nucleotide sequence ID" value="NZ_JABTAE010000001.1"/>
</dbReference>
<dbReference type="GO" id="GO:0140359">
    <property type="term" value="F:ABC-type transporter activity"/>
    <property type="evidence" value="ECO:0007669"/>
    <property type="project" value="InterPro"/>
</dbReference>
<dbReference type="Proteomes" id="UP000190973">
    <property type="component" value="Unassembled WGS sequence"/>
</dbReference>
<sequence length="238" mass="26448">MTFSIRRVSALTKKEVKNLSKNINVLVLCAIPLIFCFVYSNAFSESQEIKMAVFNHLLNINFTIISGTLIAMLIAEEKEKNTLRTLMLAGVSPLEFLSGKAIIAFLISIVTNTLMFFIIGMEISCLGQFVLITTLATVSMIELGAAIGLIAENQMSTGTIGTPLFLLISLIPSFSRYNNIFQEVAKLLPSYNMDVLLNRIFHNEAININFAYNISVILIWIIIGTGIFAYIYGKKKLD</sequence>
<feature type="transmembrane region" description="Helical" evidence="5">
    <location>
        <begin position="126"/>
        <end position="151"/>
    </location>
</feature>
<evidence type="ECO:0000256" key="5">
    <source>
        <dbReference type="SAM" id="Phobius"/>
    </source>
</evidence>
<feature type="transmembrane region" description="Helical" evidence="5">
    <location>
        <begin position="96"/>
        <end position="120"/>
    </location>
</feature>
<evidence type="ECO:0000256" key="3">
    <source>
        <dbReference type="ARBA" id="ARBA00022989"/>
    </source>
</evidence>
<feature type="transmembrane region" description="Helical" evidence="5">
    <location>
        <begin position="21"/>
        <end position="40"/>
    </location>
</feature>
<accession>A0A1S8S4L8</accession>
<evidence type="ECO:0000313" key="7">
    <source>
        <dbReference type="EMBL" id="OOM60456.1"/>
    </source>
</evidence>
<evidence type="ECO:0000256" key="2">
    <source>
        <dbReference type="ARBA" id="ARBA00022692"/>
    </source>
</evidence>
<comment type="subcellular location">
    <subcellularLocation>
        <location evidence="1">Membrane</location>
        <topology evidence="1">Multi-pass membrane protein</topology>
    </subcellularLocation>
</comment>
<gene>
    <name evidence="7" type="ORF">CLBCK_28580</name>
</gene>
<dbReference type="Pfam" id="PF12698">
    <property type="entry name" value="ABC2_membrane_3"/>
    <property type="match status" value="1"/>
</dbReference>
<keyword evidence="4 5" id="KW-0472">Membrane</keyword>